<dbReference type="AlphaFoldDB" id="A0A410DVG0"/>
<sequence>MCSNRKGFLCMSIYSVINMDIVGSRELTNRVEIQEKLKNYFITLYEDYKNIFVAPITFTLGDEWQLVLRDVKRSYDIFLLIKTFLLKYNIEIYCGIGIGKISTKESDDTREMDGEAFIYARNALISAKATNTFYNKQLYTKDCKIIINGPSTTSNRIQNETYNEYSIGELEVAVTADEDCLELLDLINTLIQNNEMIENNTTDKQKQIIRLYEAFGSYSEIEKAYPGYTRSSISRKLAASNYFLSIHNKEVVKSLLNKYVAVFK</sequence>
<dbReference type="InterPro" id="IPR032580">
    <property type="entry name" value="SatD"/>
</dbReference>
<gene>
    <name evidence="1" type="ORF">C1I91_16435</name>
</gene>
<protein>
    <recommendedName>
        <fullName evidence="3">SatD family (SatD)</fullName>
    </recommendedName>
</protein>
<organism evidence="1 2">
    <name type="scientific">Clostridium manihotivorum</name>
    <dbReference type="NCBI Taxonomy" id="2320868"/>
    <lineage>
        <taxon>Bacteria</taxon>
        <taxon>Bacillati</taxon>
        <taxon>Bacillota</taxon>
        <taxon>Clostridia</taxon>
        <taxon>Eubacteriales</taxon>
        <taxon>Clostridiaceae</taxon>
        <taxon>Clostridium</taxon>
    </lineage>
</organism>
<dbReference type="EMBL" id="CP025746">
    <property type="protein sequence ID" value="QAA33096.1"/>
    <property type="molecule type" value="Genomic_DNA"/>
</dbReference>
<keyword evidence="2" id="KW-1185">Reference proteome</keyword>
<accession>A0A410DVG0</accession>
<reference evidence="1 2" key="1">
    <citation type="submission" date="2018-01" db="EMBL/GenBank/DDBJ databases">
        <title>Genome Sequencing and Assembly of Anaerobacter polyendosporus strain CT4.</title>
        <authorList>
            <person name="Tachaapaikoon C."/>
            <person name="Sutheeworapong S."/>
            <person name="Jenjaroenpun P."/>
            <person name="Wongsurawat T."/>
            <person name="Nookeaw I."/>
            <person name="Cheawchanlertfa P."/>
            <person name="Kosugi A."/>
            <person name="Cheevadhanarak S."/>
            <person name="Ratanakhanokchai K."/>
        </authorList>
    </citation>
    <scope>NUCLEOTIDE SEQUENCE [LARGE SCALE GENOMIC DNA]</scope>
    <source>
        <strain evidence="1 2">CT4</strain>
    </source>
</reference>
<dbReference type="Proteomes" id="UP000286268">
    <property type="component" value="Chromosome"/>
</dbReference>
<evidence type="ECO:0008006" key="3">
    <source>
        <dbReference type="Google" id="ProtNLM"/>
    </source>
</evidence>
<dbReference type="KEGG" id="cmah:C1I91_16435"/>
<name>A0A410DVG0_9CLOT</name>
<dbReference type="Pfam" id="PF16264">
    <property type="entry name" value="SatD"/>
    <property type="match status" value="1"/>
</dbReference>
<proteinExistence type="predicted"/>
<evidence type="ECO:0000313" key="1">
    <source>
        <dbReference type="EMBL" id="QAA33096.1"/>
    </source>
</evidence>
<dbReference type="OrthoDB" id="3197351at2"/>
<evidence type="ECO:0000313" key="2">
    <source>
        <dbReference type="Proteomes" id="UP000286268"/>
    </source>
</evidence>